<gene>
    <name evidence="2" type="ORF">L484_014844</name>
</gene>
<reference evidence="3" key="1">
    <citation type="submission" date="2013-01" db="EMBL/GenBank/DDBJ databases">
        <title>Draft Genome Sequence of a Mulberry Tree, Morus notabilis C.K. Schneid.</title>
        <authorList>
            <person name="He N."/>
            <person name="Zhao S."/>
        </authorList>
    </citation>
    <scope>NUCLEOTIDE SEQUENCE</scope>
</reference>
<feature type="region of interest" description="Disordered" evidence="1">
    <location>
        <begin position="1"/>
        <end position="22"/>
    </location>
</feature>
<keyword evidence="3" id="KW-1185">Reference proteome</keyword>
<dbReference type="EMBL" id="KE343506">
    <property type="protein sequence ID" value="EXB31417.1"/>
    <property type="molecule type" value="Genomic_DNA"/>
</dbReference>
<organism evidence="2 3">
    <name type="scientific">Morus notabilis</name>
    <dbReference type="NCBI Taxonomy" id="981085"/>
    <lineage>
        <taxon>Eukaryota</taxon>
        <taxon>Viridiplantae</taxon>
        <taxon>Streptophyta</taxon>
        <taxon>Embryophyta</taxon>
        <taxon>Tracheophyta</taxon>
        <taxon>Spermatophyta</taxon>
        <taxon>Magnoliopsida</taxon>
        <taxon>eudicotyledons</taxon>
        <taxon>Gunneridae</taxon>
        <taxon>Pentapetalae</taxon>
        <taxon>rosids</taxon>
        <taxon>fabids</taxon>
        <taxon>Rosales</taxon>
        <taxon>Moraceae</taxon>
        <taxon>Moreae</taxon>
        <taxon>Morus</taxon>
    </lineage>
</organism>
<sequence>MSAATGRYQIRNPATRQGVDLPDPHPITLSMLAALDWRSRECKLLARYSVGEEDSIEYKWEILNVGTDEHWRALNWGEEEDVSSDVTYLENNLLSLLFGCNQIC</sequence>
<accession>W9QM26</accession>
<dbReference type="Proteomes" id="UP000030645">
    <property type="component" value="Unassembled WGS sequence"/>
</dbReference>
<protein>
    <submittedName>
        <fullName evidence="2">Uncharacterized protein</fullName>
    </submittedName>
</protein>
<evidence type="ECO:0000313" key="2">
    <source>
        <dbReference type="EMBL" id="EXB31417.1"/>
    </source>
</evidence>
<evidence type="ECO:0000313" key="3">
    <source>
        <dbReference type="Proteomes" id="UP000030645"/>
    </source>
</evidence>
<proteinExistence type="predicted"/>
<name>W9QM26_9ROSA</name>
<evidence type="ECO:0000256" key="1">
    <source>
        <dbReference type="SAM" id="MobiDB-lite"/>
    </source>
</evidence>
<dbReference type="AlphaFoldDB" id="W9QM26"/>